<feature type="transmembrane region" description="Helical" evidence="1">
    <location>
        <begin position="23"/>
        <end position="44"/>
    </location>
</feature>
<organism evidence="3 4">
    <name type="scientific">Actinomadura parmotrematis</name>
    <dbReference type="NCBI Taxonomy" id="2864039"/>
    <lineage>
        <taxon>Bacteria</taxon>
        <taxon>Bacillati</taxon>
        <taxon>Actinomycetota</taxon>
        <taxon>Actinomycetes</taxon>
        <taxon>Streptosporangiales</taxon>
        <taxon>Thermomonosporaceae</taxon>
        <taxon>Actinomadura</taxon>
    </lineage>
</organism>
<evidence type="ECO:0000313" key="3">
    <source>
        <dbReference type="EMBL" id="MBW8482521.1"/>
    </source>
</evidence>
<name>A0ABS7FQ85_9ACTN</name>
<keyword evidence="1" id="KW-0472">Membrane</keyword>
<dbReference type="Pfam" id="PF04892">
    <property type="entry name" value="VanZ"/>
    <property type="match status" value="1"/>
</dbReference>
<sequence length="171" mass="18689">MVGTVQAQEAPVQRARTRWYVKLLRAIGVLVALAALAAFGYMAYQLTLTPVHDNGWAVGNTHPGHTLRFYTEQPPKQAILQIGGNLLLLAPLGVLLPWASVRLRGPIRLGVIGFFVSLFIESIQGLAVPGRAFDIDDVILNTIGVVVAYLLVGWKLSRVMRGRRRKSPPTA</sequence>
<dbReference type="InterPro" id="IPR006976">
    <property type="entry name" value="VanZ-like"/>
</dbReference>
<keyword evidence="1" id="KW-1133">Transmembrane helix</keyword>
<evidence type="ECO:0000313" key="4">
    <source>
        <dbReference type="Proteomes" id="UP000774570"/>
    </source>
</evidence>
<feature type="transmembrane region" description="Helical" evidence="1">
    <location>
        <begin position="111"/>
        <end position="132"/>
    </location>
</feature>
<dbReference type="EMBL" id="JAIBOA010000004">
    <property type="protein sequence ID" value="MBW8482521.1"/>
    <property type="molecule type" value="Genomic_DNA"/>
</dbReference>
<keyword evidence="4" id="KW-1185">Reference proteome</keyword>
<reference evidence="3 4" key="1">
    <citation type="submission" date="2021-07" db="EMBL/GenBank/DDBJ databases">
        <title>Actinomadura sp. PM05-2 isolated from lichen.</title>
        <authorList>
            <person name="Somphong A."/>
            <person name="Phongsopitanun W."/>
            <person name="Tanasupawat S."/>
            <person name="Peongsungnone V."/>
        </authorList>
    </citation>
    <scope>NUCLEOTIDE SEQUENCE [LARGE SCALE GENOMIC DNA]</scope>
    <source>
        <strain evidence="3 4">PM05-2</strain>
    </source>
</reference>
<feature type="domain" description="VanZ-like" evidence="2">
    <location>
        <begin position="46"/>
        <end position="152"/>
    </location>
</feature>
<feature type="transmembrane region" description="Helical" evidence="1">
    <location>
        <begin position="78"/>
        <end position="99"/>
    </location>
</feature>
<dbReference type="Proteomes" id="UP000774570">
    <property type="component" value="Unassembled WGS sequence"/>
</dbReference>
<gene>
    <name evidence="3" type="ORF">K1Y72_09110</name>
</gene>
<dbReference type="PANTHER" id="PTHR36834:SF1">
    <property type="entry name" value="INTEGRAL MEMBRANE PROTEIN"/>
    <property type="match status" value="1"/>
</dbReference>
<evidence type="ECO:0000256" key="1">
    <source>
        <dbReference type="SAM" id="Phobius"/>
    </source>
</evidence>
<comment type="caution">
    <text evidence="3">The sequence shown here is derived from an EMBL/GenBank/DDBJ whole genome shotgun (WGS) entry which is preliminary data.</text>
</comment>
<evidence type="ECO:0000259" key="2">
    <source>
        <dbReference type="Pfam" id="PF04892"/>
    </source>
</evidence>
<protein>
    <submittedName>
        <fullName evidence="3">VanZ family protein</fullName>
    </submittedName>
</protein>
<accession>A0ABS7FQ85</accession>
<proteinExistence type="predicted"/>
<dbReference type="RefSeq" id="WP_220165077.1">
    <property type="nucleotide sequence ID" value="NZ_JAIBOA010000004.1"/>
</dbReference>
<dbReference type="PANTHER" id="PTHR36834">
    <property type="entry name" value="MEMBRANE PROTEIN-RELATED"/>
    <property type="match status" value="1"/>
</dbReference>
<dbReference type="InterPro" id="IPR053150">
    <property type="entry name" value="Teicoplanin_resist-assoc"/>
</dbReference>
<feature type="transmembrane region" description="Helical" evidence="1">
    <location>
        <begin position="138"/>
        <end position="156"/>
    </location>
</feature>
<keyword evidence="1" id="KW-0812">Transmembrane</keyword>